<dbReference type="InterPro" id="IPR001452">
    <property type="entry name" value="SH3_domain"/>
</dbReference>
<dbReference type="Proteomes" id="UP000515908">
    <property type="component" value="Chromosome 05"/>
</dbReference>
<sequence length="351" mass="40363">MEIVPHTVLIIHDYEIPGKGFLPVKKHDIIYVIEADASGWWLGLNTHGKKGVFPSTYSIPFRHPFPSNDIKTELDFVKLAETFSIDLVCGIPYPSSIEFNHATPRYSVPSHTTVRDTLNQDIVRRETLRQSLLKSLKELQQSTQGAPECEVAPTEAPPPTDAVDEHLGEALVALSREIRRTDDSTIPQLSWYRRYFELNDCCPSELNTKSLESQIGDIRSQLLKKESSLTSLSNRVSREETNFLQNKKPVQERIYVRDALVYNFLNNWEHRANRAKDQLAEAKRSQDTCTTESLQEVIERRRTEYEALLVQYQDLRQQTKYVKDMLLRRDEVKLLDSQIQQCNSVLATVSS</sequence>
<feature type="coiled-coil region" evidence="3">
    <location>
        <begin position="265"/>
        <end position="318"/>
    </location>
</feature>
<dbReference type="SUPFAM" id="SSF50044">
    <property type="entry name" value="SH3-domain"/>
    <property type="match status" value="1"/>
</dbReference>
<dbReference type="AlphaFoldDB" id="A0A7G2CCT0"/>
<dbReference type="OrthoDB" id="10255964at2759"/>
<evidence type="ECO:0000256" key="2">
    <source>
        <dbReference type="PROSITE-ProRule" id="PRU00192"/>
    </source>
</evidence>
<protein>
    <submittedName>
        <fullName evidence="6">SH3 domain/Variant SH3 domain containing protein, putative</fullName>
    </submittedName>
</protein>
<keyword evidence="3" id="KW-0175">Coiled coil</keyword>
<name>A0A7G2CCT0_9TRYP</name>
<accession>A0A7G2CCT0</accession>
<keyword evidence="1 2" id="KW-0728">SH3 domain</keyword>
<evidence type="ECO:0000256" key="1">
    <source>
        <dbReference type="ARBA" id="ARBA00022443"/>
    </source>
</evidence>
<evidence type="ECO:0000256" key="3">
    <source>
        <dbReference type="SAM" id="Coils"/>
    </source>
</evidence>
<evidence type="ECO:0000256" key="4">
    <source>
        <dbReference type="SAM" id="MobiDB-lite"/>
    </source>
</evidence>
<dbReference type="CDD" id="cd00174">
    <property type="entry name" value="SH3"/>
    <property type="match status" value="1"/>
</dbReference>
<evidence type="ECO:0000259" key="5">
    <source>
        <dbReference type="PROSITE" id="PS50002"/>
    </source>
</evidence>
<reference evidence="6 7" key="1">
    <citation type="submission" date="2020-08" db="EMBL/GenBank/DDBJ databases">
        <authorList>
            <person name="Newling K."/>
            <person name="Davey J."/>
            <person name="Forrester S."/>
        </authorList>
    </citation>
    <scope>NUCLEOTIDE SEQUENCE [LARGE SCALE GENOMIC DNA]</scope>
    <source>
        <strain evidence="7">Crithidia deanei Carvalho (ATCC PRA-265)</strain>
    </source>
</reference>
<organism evidence="6 7">
    <name type="scientific">Angomonas deanei</name>
    <dbReference type="NCBI Taxonomy" id="59799"/>
    <lineage>
        <taxon>Eukaryota</taxon>
        <taxon>Discoba</taxon>
        <taxon>Euglenozoa</taxon>
        <taxon>Kinetoplastea</taxon>
        <taxon>Metakinetoplastina</taxon>
        <taxon>Trypanosomatida</taxon>
        <taxon>Trypanosomatidae</taxon>
        <taxon>Strigomonadinae</taxon>
        <taxon>Angomonas</taxon>
    </lineage>
</organism>
<evidence type="ECO:0000313" key="7">
    <source>
        <dbReference type="Proteomes" id="UP000515908"/>
    </source>
</evidence>
<dbReference type="EMBL" id="LR877149">
    <property type="protein sequence ID" value="CAD2215922.1"/>
    <property type="molecule type" value="Genomic_DNA"/>
</dbReference>
<evidence type="ECO:0000313" key="6">
    <source>
        <dbReference type="EMBL" id="CAD2215922.1"/>
    </source>
</evidence>
<dbReference type="Pfam" id="PF07653">
    <property type="entry name" value="SH3_2"/>
    <property type="match status" value="1"/>
</dbReference>
<keyword evidence="7" id="KW-1185">Reference proteome</keyword>
<dbReference type="PROSITE" id="PS50002">
    <property type="entry name" value="SH3"/>
    <property type="match status" value="1"/>
</dbReference>
<dbReference type="SMART" id="SM00326">
    <property type="entry name" value="SH3"/>
    <property type="match status" value="1"/>
</dbReference>
<feature type="domain" description="SH3" evidence="5">
    <location>
        <begin position="3"/>
        <end position="63"/>
    </location>
</feature>
<feature type="region of interest" description="Disordered" evidence="4">
    <location>
        <begin position="141"/>
        <end position="160"/>
    </location>
</feature>
<proteinExistence type="predicted"/>
<gene>
    <name evidence="6" type="ORF">ADEAN_000338000</name>
</gene>
<dbReference type="Gene3D" id="2.30.30.40">
    <property type="entry name" value="SH3 Domains"/>
    <property type="match status" value="1"/>
</dbReference>
<dbReference type="VEuPathDB" id="TriTrypDB:ADEAN_000338000"/>
<dbReference type="InterPro" id="IPR036028">
    <property type="entry name" value="SH3-like_dom_sf"/>
</dbReference>